<dbReference type="GO" id="GO:0004177">
    <property type="term" value="F:aminopeptidase activity"/>
    <property type="evidence" value="ECO:0007669"/>
    <property type="project" value="UniProtKB-KW"/>
</dbReference>
<keyword evidence="5" id="KW-0645">Protease</keyword>
<feature type="transmembrane region" description="Helical" evidence="14">
    <location>
        <begin position="195"/>
        <end position="217"/>
    </location>
</feature>
<name>A0A9P6W2G8_RHOMI</name>
<dbReference type="SUPFAM" id="SSF53474">
    <property type="entry name" value="alpha/beta-Hydrolases"/>
    <property type="match status" value="1"/>
</dbReference>
<dbReference type="PANTHER" id="PTHR11731">
    <property type="entry name" value="PROTEASE FAMILY S9B,C DIPEPTIDYL-PEPTIDASE IV-RELATED"/>
    <property type="match status" value="1"/>
</dbReference>
<protein>
    <recommendedName>
        <fullName evidence="19">Dipeptidyl aminopeptidase</fullName>
    </recommendedName>
</protein>
<dbReference type="InterPro" id="IPR002469">
    <property type="entry name" value="Peptidase_S9B_N"/>
</dbReference>
<evidence type="ECO:0000256" key="12">
    <source>
        <dbReference type="ARBA" id="ARBA00023180"/>
    </source>
</evidence>
<dbReference type="InterPro" id="IPR050278">
    <property type="entry name" value="Serine_Prot_S9B/DPPIV"/>
</dbReference>
<feature type="compositionally biased region" description="Basic and acidic residues" evidence="13">
    <location>
        <begin position="75"/>
        <end position="84"/>
    </location>
</feature>
<comment type="caution">
    <text evidence="17">The sequence shown here is derived from an EMBL/GenBank/DDBJ whole genome shotgun (WGS) entry which is preliminary data.</text>
</comment>
<dbReference type="PANTHER" id="PTHR11731:SF200">
    <property type="entry name" value="DIPEPTIDYL PEPTIDASE 10, ISOFORM B"/>
    <property type="match status" value="1"/>
</dbReference>
<keyword evidence="11 14" id="KW-0472">Membrane</keyword>
<evidence type="ECO:0000256" key="7">
    <source>
        <dbReference type="ARBA" id="ARBA00022801"/>
    </source>
</evidence>
<keyword evidence="7" id="KW-0378">Hydrolase</keyword>
<reference evidence="17 18" key="1">
    <citation type="submission" date="2020-11" db="EMBL/GenBank/DDBJ databases">
        <title>Kefir isolates.</title>
        <authorList>
            <person name="Marcisauskas S."/>
            <person name="Kim Y."/>
            <person name="Blasche S."/>
        </authorList>
    </citation>
    <scope>NUCLEOTIDE SEQUENCE [LARGE SCALE GENOMIC DNA]</scope>
    <source>
        <strain evidence="17 18">KR</strain>
    </source>
</reference>
<dbReference type="GO" id="GO:0008236">
    <property type="term" value="F:serine-type peptidase activity"/>
    <property type="evidence" value="ECO:0007669"/>
    <property type="project" value="UniProtKB-KW"/>
</dbReference>
<keyword evidence="8" id="KW-0720">Serine protease</keyword>
<gene>
    <name evidence="17" type="ORF">C6P46_004517</name>
</gene>
<proteinExistence type="inferred from homology"/>
<dbReference type="GO" id="GO:0008239">
    <property type="term" value="F:dipeptidyl-peptidase activity"/>
    <property type="evidence" value="ECO:0007669"/>
    <property type="project" value="TreeGrafter"/>
</dbReference>
<dbReference type="GO" id="GO:0006508">
    <property type="term" value="P:proteolysis"/>
    <property type="evidence" value="ECO:0007669"/>
    <property type="project" value="UniProtKB-KW"/>
</dbReference>
<organism evidence="17 18">
    <name type="scientific">Rhodotorula mucilaginosa</name>
    <name type="common">Yeast</name>
    <name type="synonym">Rhodotorula rubra</name>
    <dbReference type="NCBI Taxonomy" id="5537"/>
    <lineage>
        <taxon>Eukaryota</taxon>
        <taxon>Fungi</taxon>
        <taxon>Dikarya</taxon>
        <taxon>Basidiomycota</taxon>
        <taxon>Pucciniomycotina</taxon>
        <taxon>Microbotryomycetes</taxon>
        <taxon>Sporidiobolales</taxon>
        <taxon>Sporidiobolaceae</taxon>
        <taxon>Rhodotorula</taxon>
    </lineage>
</organism>
<dbReference type="InterPro" id="IPR029058">
    <property type="entry name" value="AB_hydrolase_fold"/>
</dbReference>
<evidence type="ECO:0000256" key="4">
    <source>
        <dbReference type="ARBA" id="ARBA00022554"/>
    </source>
</evidence>
<dbReference type="Pfam" id="PF00326">
    <property type="entry name" value="Peptidase_S9"/>
    <property type="match status" value="1"/>
</dbReference>
<evidence type="ECO:0000256" key="5">
    <source>
        <dbReference type="ARBA" id="ARBA00022670"/>
    </source>
</evidence>
<dbReference type="AlphaFoldDB" id="A0A9P6W2G8"/>
<comment type="subcellular location">
    <subcellularLocation>
        <location evidence="1">Vacuole membrane</location>
        <topology evidence="1">Single-pass type II membrane protein</topology>
    </subcellularLocation>
</comment>
<evidence type="ECO:0000256" key="9">
    <source>
        <dbReference type="ARBA" id="ARBA00022968"/>
    </source>
</evidence>
<evidence type="ECO:0000256" key="2">
    <source>
        <dbReference type="ARBA" id="ARBA00006150"/>
    </source>
</evidence>
<evidence type="ECO:0000259" key="15">
    <source>
        <dbReference type="Pfam" id="PF00326"/>
    </source>
</evidence>
<dbReference type="Gene3D" id="2.140.10.30">
    <property type="entry name" value="Dipeptidylpeptidase IV, N-terminal domain"/>
    <property type="match status" value="1"/>
</dbReference>
<dbReference type="SUPFAM" id="SSF82171">
    <property type="entry name" value="DPP6 N-terminal domain-like"/>
    <property type="match status" value="1"/>
</dbReference>
<dbReference type="EMBL" id="PUHQ01000042">
    <property type="protein sequence ID" value="KAG0660654.1"/>
    <property type="molecule type" value="Genomic_DNA"/>
</dbReference>
<keyword evidence="9" id="KW-0735">Signal-anchor</keyword>
<evidence type="ECO:0000256" key="1">
    <source>
        <dbReference type="ARBA" id="ARBA00004576"/>
    </source>
</evidence>
<feature type="transmembrane region" description="Helical" evidence="14">
    <location>
        <begin position="20"/>
        <end position="39"/>
    </location>
</feature>
<evidence type="ECO:0000256" key="10">
    <source>
        <dbReference type="ARBA" id="ARBA00022989"/>
    </source>
</evidence>
<evidence type="ECO:0000313" key="17">
    <source>
        <dbReference type="EMBL" id="KAG0660654.1"/>
    </source>
</evidence>
<evidence type="ECO:0008006" key="19">
    <source>
        <dbReference type="Google" id="ProtNLM"/>
    </source>
</evidence>
<keyword evidence="12" id="KW-0325">Glycoprotein</keyword>
<accession>A0A9P6W2G8</accession>
<keyword evidence="10 14" id="KW-1133">Transmembrane helix</keyword>
<evidence type="ECO:0000259" key="16">
    <source>
        <dbReference type="Pfam" id="PF00930"/>
    </source>
</evidence>
<dbReference type="GO" id="GO:0005774">
    <property type="term" value="C:vacuolar membrane"/>
    <property type="evidence" value="ECO:0007669"/>
    <property type="project" value="UniProtKB-SubCell"/>
</dbReference>
<dbReference type="OrthoDB" id="16520at2759"/>
<feature type="region of interest" description="Disordered" evidence="13">
    <location>
        <begin position="1087"/>
        <end position="1116"/>
    </location>
</feature>
<evidence type="ECO:0000256" key="8">
    <source>
        <dbReference type="ARBA" id="ARBA00022825"/>
    </source>
</evidence>
<dbReference type="Gene3D" id="3.40.50.1820">
    <property type="entry name" value="alpha/beta hydrolase"/>
    <property type="match status" value="1"/>
</dbReference>
<dbReference type="FunFam" id="3.40.50.1820:FF:000003">
    <property type="entry name" value="Dipeptidyl peptidase 4"/>
    <property type="match status" value="1"/>
</dbReference>
<evidence type="ECO:0000256" key="6">
    <source>
        <dbReference type="ARBA" id="ARBA00022692"/>
    </source>
</evidence>
<dbReference type="Proteomes" id="UP000777482">
    <property type="component" value="Unassembled WGS sequence"/>
</dbReference>
<evidence type="ECO:0000256" key="3">
    <source>
        <dbReference type="ARBA" id="ARBA00022438"/>
    </source>
</evidence>
<evidence type="ECO:0000256" key="13">
    <source>
        <dbReference type="SAM" id="MobiDB-lite"/>
    </source>
</evidence>
<dbReference type="Pfam" id="PF00930">
    <property type="entry name" value="DPPIV_N"/>
    <property type="match status" value="1"/>
</dbReference>
<keyword evidence="4" id="KW-0926">Vacuole</keyword>
<dbReference type="GO" id="GO:0005886">
    <property type="term" value="C:plasma membrane"/>
    <property type="evidence" value="ECO:0007669"/>
    <property type="project" value="TreeGrafter"/>
</dbReference>
<keyword evidence="18" id="KW-1185">Reference proteome</keyword>
<feature type="domain" description="Peptidase S9 prolyl oligopeptidase catalytic" evidence="15">
    <location>
        <begin position="884"/>
        <end position="1083"/>
    </location>
</feature>
<comment type="similarity">
    <text evidence="2">Belongs to the peptidase S9B family.</text>
</comment>
<evidence type="ECO:0000256" key="14">
    <source>
        <dbReference type="SAM" id="Phobius"/>
    </source>
</evidence>
<evidence type="ECO:0000313" key="18">
    <source>
        <dbReference type="Proteomes" id="UP000777482"/>
    </source>
</evidence>
<dbReference type="InterPro" id="IPR001375">
    <property type="entry name" value="Peptidase_S9_cat"/>
</dbReference>
<sequence length="1116" mass="123540">MVPPRGVAAGTGVGGEGGLAVSGALVVVGAESCSVLIAWRRLRANFNKTPRISPLNKNMAPSSDYSPLLAAEHSDHAAGPHEHVFPPPERATKRSQRRLPRQRPPLWIPDPFSFRSVGSTSPTPDRDGASTDSDSDSGEDTVYGSESEETGSEEKRQAGSAPVKNESASTTDEEDGWEFSLAALQKDRTKRRRRLLVLFPAFLVLTLFFVLALANLFGPSSGHNRFYGAYASKRRMSLDEVLNGTFYPETKRVEWVAAPADSADSAQDGCYAERTPDGSIILSNLFDNSSRTLIDGADVTAPDGSRLRWSRYQLSADGQYALLDTDWTKVWRHSTLANFYLHRIASGDSPASSRPQTHPLLKPSSPPLTSLALFSPTRHHLAYVHANDLYILPASRIDTEPRDREKGWEGEAIRITKDGSQTVMSGRPSWVYEEEVFSSDSTLWWSPSSSHLAFISFDESEVPQYDYPIYNPSSSEAAADAGIDGWEYPNEVGVRYPKPGYPNPRITVRVFSLARYLSLSTTLSAEERRSSSLLTLRLSRPFDPEDEGEVVTEVVWIGPDELLVRMTDRSARVERIGRFDLASAEWQRKSADAEEQVLEGEVVRETDWWEKDGGWAEAAQNIVSISPPATAEGARSHDYPPGYLDLLPHANGFVHVAYFSPSTSSAPIFLTGGEWEVAGGIDRVDLQRGLIGDAYSYFTAARPSVSRHIYSIPLPRSFADLEALRSGKAKHPEPTLLPGQLVKKGEKAGLASYKVSFSKGGGAYQLDYGPSDDDCAASRRIANLTFAFALQTGRAFLGKSYAPLILTDNAAFAERAASYLHADITHSRMVLEDAGAGTGDVEVNVMEIRPPMMDESGRTKYPVLFQVYGGPNSQIITNKFQRDFQHYLATTLDYVIVRIDPRGTGYNGRKFRSTVRGRLGEIETKDVTEVARRWAEKAYVDGKRVGVWGWSYGGFLTSKLIEANASVFSLGMAVAPVTDWHLYDSLYTERYMGLPERNAGGYRNSSVHEMDGFRHADFALAHGSGDDNVHFQNSALLLDRFTMAKVRNFRFRMFTDSDHSIQTRSAYGELLHWLEGFLLERFGHGGRTKGRWKMRKDPNSARPAFGPGETDFGEKQ</sequence>
<feature type="domain" description="Dipeptidylpeptidase IV N-terminal" evidence="16">
    <location>
        <begin position="315"/>
        <end position="768"/>
    </location>
</feature>
<keyword evidence="3" id="KW-0031">Aminopeptidase</keyword>
<keyword evidence="6 14" id="KW-0812">Transmembrane</keyword>
<feature type="region of interest" description="Disordered" evidence="13">
    <location>
        <begin position="75"/>
        <end position="175"/>
    </location>
</feature>
<evidence type="ECO:0000256" key="11">
    <source>
        <dbReference type="ARBA" id="ARBA00023136"/>
    </source>
</evidence>